<protein>
    <submittedName>
        <fullName evidence="2">Uncharacterized protein</fullName>
    </submittedName>
</protein>
<dbReference type="EMBL" id="RBLG01000002">
    <property type="protein sequence ID" value="RKS53458.1"/>
    <property type="molecule type" value="Genomic_DNA"/>
</dbReference>
<reference evidence="2 3" key="1">
    <citation type="submission" date="2018-10" db="EMBL/GenBank/DDBJ databases">
        <title>Genomic Encyclopedia of Archaeal and Bacterial Type Strains, Phase II (KMG-II): from individual species to whole genera.</title>
        <authorList>
            <person name="Goeker M."/>
        </authorList>
    </citation>
    <scope>NUCLEOTIDE SEQUENCE [LARGE SCALE GENOMIC DNA]</scope>
    <source>
        <strain evidence="2 3">DSM 19839</strain>
    </source>
</reference>
<feature type="chain" id="PRO_5019836109" evidence="1">
    <location>
        <begin position="20"/>
        <end position="189"/>
    </location>
</feature>
<feature type="signal peptide" evidence="1">
    <location>
        <begin position="1"/>
        <end position="19"/>
    </location>
</feature>
<dbReference type="AlphaFoldDB" id="A0A495PVG1"/>
<dbReference type="OrthoDB" id="9814425at2"/>
<keyword evidence="1" id="KW-0732">Signal</keyword>
<dbReference type="Proteomes" id="UP000276282">
    <property type="component" value="Unassembled WGS sequence"/>
</dbReference>
<keyword evidence="3" id="KW-1185">Reference proteome</keyword>
<name>A0A495PVG1_9FLAO</name>
<dbReference type="RefSeq" id="WP_121345551.1">
    <property type="nucleotide sequence ID" value="NZ_RBLG01000002.1"/>
</dbReference>
<sequence>MLKLSIFIASFIFSLTSYAQYNYEVSNENPFGLPNPDAPAEIKDFESMIGECSCISTSRAPDGTWKDPVKMTWRFKYIMNGYAVQDETLKEDGAHSGSIRQFHEDENKWFVHYYSSATPSKALSIWEGGKENGKIVLSRDQKAPNGVDGFFRLTFYDMDNFGYKWIGEWVDKTKTTIYPTWKIECLKNN</sequence>
<comment type="caution">
    <text evidence="2">The sequence shown here is derived from an EMBL/GenBank/DDBJ whole genome shotgun (WGS) entry which is preliminary data.</text>
</comment>
<proteinExistence type="predicted"/>
<evidence type="ECO:0000313" key="3">
    <source>
        <dbReference type="Proteomes" id="UP000276282"/>
    </source>
</evidence>
<evidence type="ECO:0000256" key="1">
    <source>
        <dbReference type="SAM" id="SignalP"/>
    </source>
</evidence>
<accession>A0A495PVG1</accession>
<organism evidence="2 3">
    <name type="scientific">Gillisia mitskevichiae</name>
    <dbReference type="NCBI Taxonomy" id="270921"/>
    <lineage>
        <taxon>Bacteria</taxon>
        <taxon>Pseudomonadati</taxon>
        <taxon>Bacteroidota</taxon>
        <taxon>Flavobacteriia</taxon>
        <taxon>Flavobacteriales</taxon>
        <taxon>Flavobacteriaceae</taxon>
        <taxon>Gillisia</taxon>
    </lineage>
</organism>
<evidence type="ECO:0000313" key="2">
    <source>
        <dbReference type="EMBL" id="RKS53458.1"/>
    </source>
</evidence>
<gene>
    <name evidence="2" type="ORF">BC962_1709</name>
</gene>